<dbReference type="WBParaSite" id="ACRNAN_Path_51.g192.t1">
    <property type="protein sequence ID" value="ACRNAN_Path_51.g192.t1"/>
    <property type="gene ID" value="ACRNAN_Path_51.g192"/>
</dbReference>
<organism evidence="1 2">
    <name type="scientific">Acrobeloides nanus</name>
    <dbReference type="NCBI Taxonomy" id="290746"/>
    <lineage>
        <taxon>Eukaryota</taxon>
        <taxon>Metazoa</taxon>
        <taxon>Ecdysozoa</taxon>
        <taxon>Nematoda</taxon>
        <taxon>Chromadorea</taxon>
        <taxon>Rhabditida</taxon>
        <taxon>Tylenchina</taxon>
        <taxon>Cephalobomorpha</taxon>
        <taxon>Cephaloboidea</taxon>
        <taxon>Cephalobidae</taxon>
        <taxon>Acrobeloides</taxon>
    </lineage>
</organism>
<proteinExistence type="predicted"/>
<accession>A0A914C7P7</accession>
<sequence>MTCDNNGDWTITGKKITVIKCNVQCLSCTSSQVLLESGEVTPSLVQIGNTTSGCLQENAVCNGTKQGIAIQFNNDPSITFSNTSSNSISQQLVCDNNGIWSVNGHEVANASCIVLCETCINSQILLQPGDVTPTLQNLSRNSNNCTTENAVCFGSHNGIAIQFNNDPSLTFINTSSNSISQQLVCDNNGIWSVNGHEVANASCIVLCETCINSQILLQPDDVTPTLQNLGRNSNNCTTEDAVCNGSHNGIAIQQYQQQLDQSAVGL</sequence>
<name>A0A914C7P7_9BILA</name>
<evidence type="ECO:0000313" key="2">
    <source>
        <dbReference type="WBParaSite" id="ACRNAN_Path_51.g192.t1"/>
    </source>
</evidence>
<keyword evidence="1" id="KW-1185">Reference proteome</keyword>
<reference evidence="2" key="1">
    <citation type="submission" date="2022-11" db="UniProtKB">
        <authorList>
            <consortium name="WormBaseParasite"/>
        </authorList>
    </citation>
    <scope>IDENTIFICATION</scope>
</reference>
<evidence type="ECO:0000313" key="1">
    <source>
        <dbReference type="Proteomes" id="UP000887540"/>
    </source>
</evidence>
<dbReference type="AlphaFoldDB" id="A0A914C7P7"/>
<dbReference type="Proteomes" id="UP000887540">
    <property type="component" value="Unplaced"/>
</dbReference>
<protein>
    <submittedName>
        <fullName evidence="2">Uncharacterized protein</fullName>
    </submittedName>
</protein>